<dbReference type="NCBIfam" id="TIGR01509">
    <property type="entry name" value="HAD-SF-IA-v3"/>
    <property type="match status" value="1"/>
</dbReference>
<name>U2PU86_9FIRM</name>
<dbReference type="NCBIfam" id="TIGR01549">
    <property type="entry name" value="HAD-SF-IA-v1"/>
    <property type="match status" value="1"/>
</dbReference>
<dbReference type="GeneID" id="79875694"/>
<comment type="caution">
    <text evidence="1">The sequence shown here is derived from an EMBL/GenBank/DDBJ whole genome shotgun (WGS) entry which is preliminary data.</text>
</comment>
<organism evidence="1 2">
    <name type="scientific">Faecalitalea cylindroides ATCC 27803</name>
    <dbReference type="NCBI Taxonomy" id="649755"/>
    <lineage>
        <taxon>Bacteria</taxon>
        <taxon>Bacillati</taxon>
        <taxon>Bacillota</taxon>
        <taxon>Erysipelotrichia</taxon>
        <taxon>Erysipelotrichales</taxon>
        <taxon>Erysipelotrichaceae</taxon>
        <taxon>Faecalitalea</taxon>
    </lineage>
</organism>
<evidence type="ECO:0000313" key="2">
    <source>
        <dbReference type="Proteomes" id="UP000016658"/>
    </source>
</evidence>
<dbReference type="AlphaFoldDB" id="U2PU86"/>
<dbReference type="InterPro" id="IPR036412">
    <property type="entry name" value="HAD-like_sf"/>
</dbReference>
<dbReference type="Proteomes" id="UP000016658">
    <property type="component" value="Unassembled WGS sequence"/>
</dbReference>
<sequence length="214" mass="24732">MKIKTVIFDMDGVLVDSEPFFRNKVFEFYRRQGIDVPLKEINQLAGSSHQFTFSKMAEWYGKGITSKQIESLYHDTMQDVTYSYSDMLNPYIRYILKKLKPDYKLAIASSSSMELISKCLKECSIDSYFDLVVTGRDFKESKPNPEIYLYTAKQLGVSSDECVVLEDSTIGITAAKRAGMYTLAHRDLRFNFDQTLADHIFDDFLEAYVYIQNL</sequence>
<dbReference type="InterPro" id="IPR050155">
    <property type="entry name" value="HAD-like_hydrolase_sf"/>
</dbReference>
<dbReference type="OrthoDB" id="9797743at2"/>
<dbReference type="Gene3D" id="3.40.50.1000">
    <property type="entry name" value="HAD superfamily/HAD-like"/>
    <property type="match status" value="1"/>
</dbReference>
<dbReference type="EMBL" id="AWVI01000007">
    <property type="protein sequence ID" value="ERK47334.1"/>
    <property type="molecule type" value="Genomic_DNA"/>
</dbReference>
<dbReference type="SFLD" id="SFLDS00003">
    <property type="entry name" value="Haloacid_Dehalogenase"/>
    <property type="match status" value="1"/>
</dbReference>
<gene>
    <name evidence="1" type="ORF">HMPREF0367_00138</name>
</gene>
<accession>U2PU86</accession>
<dbReference type="SUPFAM" id="SSF56784">
    <property type="entry name" value="HAD-like"/>
    <property type="match status" value="1"/>
</dbReference>
<dbReference type="PRINTS" id="PR00413">
    <property type="entry name" value="HADHALOGNASE"/>
</dbReference>
<dbReference type="Pfam" id="PF13419">
    <property type="entry name" value="HAD_2"/>
    <property type="match status" value="1"/>
</dbReference>
<dbReference type="InterPro" id="IPR023198">
    <property type="entry name" value="PGP-like_dom2"/>
</dbReference>
<proteinExistence type="predicted"/>
<dbReference type="HOGENOM" id="CLU_045011_13_3_9"/>
<reference evidence="1 2" key="1">
    <citation type="submission" date="2013-06" db="EMBL/GenBank/DDBJ databases">
        <authorList>
            <person name="Weinstock G."/>
            <person name="Sodergren E."/>
            <person name="Lobos E.A."/>
            <person name="Fulton L."/>
            <person name="Fulton R."/>
            <person name="Courtney L."/>
            <person name="Fronick C."/>
            <person name="O'Laughlin M."/>
            <person name="Godfrey J."/>
            <person name="Wilson R.M."/>
            <person name="Miner T."/>
            <person name="Farmer C."/>
            <person name="Delehaunty K."/>
            <person name="Cordes M."/>
            <person name="Minx P."/>
            <person name="Tomlinson C."/>
            <person name="Chen J."/>
            <person name="Wollam A."/>
            <person name="Pepin K.H."/>
            <person name="Bhonagiri V."/>
            <person name="Zhang X."/>
            <person name="Warren W."/>
            <person name="Mitreva M."/>
            <person name="Mardis E.R."/>
            <person name="Wilson R.K."/>
        </authorList>
    </citation>
    <scope>NUCLEOTIDE SEQUENCE [LARGE SCALE GENOMIC DNA]</scope>
    <source>
        <strain evidence="1 2">ATCC 27803</strain>
    </source>
</reference>
<dbReference type="SFLD" id="SFLDG01129">
    <property type="entry name" value="C1.5:_HAD__Beta-PGM__Phosphata"/>
    <property type="match status" value="1"/>
</dbReference>
<dbReference type="PANTHER" id="PTHR43434">
    <property type="entry name" value="PHOSPHOGLYCOLATE PHOSPHATASE"/>
    <property type="match status" value="1"/>
</dbReference>
<evidence type="ECO:0000313" key="1">
    <source>
        <dbReference type="EMBL" id="ERK47334.1"/>
    </source>
</evidence>
<dbReference type="InterPro" id="IPR023214">
    <property type="entry name" value="HAD_sf"/>
</dbReference>
<protein>
    <submittedName>
        <fullName evidence="1">HAD hydrolase, family IA, variant 3</fullName>
    </submittedName>
</protein>
<dbReference type="SFLD" id="SFLDG01135">
    <property type="entry name" value="C1.5.6:_HAD__Beta-PGM__Phospha"/>
    <property type="match status" value="1"/>
</dbReference>
<dbReference type="PANTHER" id="PTHR43434:SF1">
    <property type="entry name" value="PHOSPHOGLYCOLATE PHOSPHATASE"/>
    <property type="match status" value="1"/>
</dbReference>
<dbReference type="InterPro" id="IPR006439">
    <property type="entry name" value="HAD-SF_hydro_IA"/>
</dbReference>
<dbReference type="GO" id="GO:0006281">
    <property type="term" value="P:DNA repair"/>
    <property type="evidence" value="ECO:0007669"/>
    <property type="project" value="TreeGrafter"/>
</dbReference>
<dbReference type="RefSeq" id="WP_022356264.1">
    <property type="nucleotide sequence ID" value="NZ_KI271032.1"/>
</dbReference>
<dbReference type="GO" id="GO:0008967">
    <property type="term" value="F:phosphoglycolate phosphatase activity"/>
    <property type="evidence" value="ECO:0007669"/>
    <property type="project" value="TreeGrafter"/>
</dbReference>
<dbReference type="Gene3D" id="1.10.150.240">
    <property type="entry name" value="Putative phosphatase, domain 2"/>
    <property type="match status" value="1"/>
</dbReference>
<keyword evidence="1" id="KW-0378">Hydrolase</keyword>
<dbReference type="InterPro" id="IPR041492">
    <property type="entry name" value="HAD_2"/>
</dbReference>